<dbReference type="PANTHER" id="PTHR30329">
    <property type="entry name" value="STATOR ELEMENT OF FLAGELLAR MOTOR COMPLEX"/>
    <property type="match status" value="1"/>
</dbReference>
<dbReference type="InterPro" id="IPR050330">
    <property type="entry name" value="Bact_OuterMem_StrucFunc"/>
</dbReference>
<evidence type="ECO:0000256" key="6">
    <source>
        <dbReference type="ARBA" id="ARBA00023288"/>
    </source>
</evidence>
<dbReference type="NCBIfam" id="TIGR02802">
    <property type="entry name" value="Pal_lipo"/>
    <property type="match status" value="1"/>
</dbReference>
<dbReference type="GO" id="GO:0009279">
    <property type="term" value="C:cell outer membrane"/>
    <property type="evidence" value="ECO:0007669"/>
    <property type="project" value="UniProtKB-SubCell"/>
</dbReference>
<dbReference type="Proteomes" id="UP000179266">
    <property type="component" value="Unassembled WGS sequence"/>
</dbReference>
<feature type="domain" description="OmpA-like" evidence="9">
    <location>
        <begin position="69"/>
        <end position="184"/>
    </location>
</feature>
<name>A0A1F7S6J0_9BACT</name>
<reference evidence="10 11" key="1">
    <citation type="journal article" date="2016" name="Nat. Commun.">
        <title>Thousands of microbial genomes shed light on interconnected biogeochemical processes in an aquifer system.</title>
        <authorList>
            <person name="Anantharaman K."/>
            <person name="Brown C.T."/>
            <person name="Hug L.A."/>
            <person name="Sharon I."/>
            <person name="Castelle C.J."/>
            <person name="Probst A.J."/>
            <person name="Thomas B.C."/>
            <person name="Singh A."/>
            <person name="Wilkins M.J."/>
            <person name="Karaoz U."/>
            <person name="Brodie E.L."/>
            <person name="Williams K.H."/>
            <person name="Hubbard S.S."/>
            <person name="Banfield J.F."/>
        </authorList>
    </citation>
    <scope>NUCLEOTIDE SEQUENCE [LARGE SCALE GENOMIC DNA]</scope>
</reference>
<keyword evidence="5 8" id="KW-0998">Cell outer membrane</keyword>
<dbReference type="AlphaFoldDB" id="A0A1F7S6J0"/>
<dbReference type="InterPro" id="IPR006664">
    <property type="entry name" value="OMP_bac"/>
</dbReference>
<dbReference type="SUPFAM" id="SSF103088">
    <property type="entry name" value="OmpA-like"/>
    <property type="match status" value="1"/>
</dbReference>
<dbReference type="EMBL" id="MGDD01000032">
    <property type="protein sequence ID" value="OGL48727.1"/>
    <property type="molecule type" value="Genomic_DNA"/>
</dbReference>
<evidence type="ECO:0000313" key="10">
    <source>
        <dbReference type="EMBL" id="OGL48727.1"/>
    </source>
</evidence>
<evidence type="ECO:0000256" key="2">
    <source>
        <dbReference type="ARBA" id="ARBA00022729"/>
    </source>
</evidence>
<keyword evidence="2 8" id="KW-0732">Signal</keyword>
<dbReference type="InterPro" id="IPR036737">
    <property type="entry name" value="OmpA-like_sf"/>
</dbReference>
<dbReference type="InterPro" id="IPR039001">
    <property type="entry name" value="Pal"/>
</dbReference>
<sequence length="184" mass="20909">MVRSFLLCLMLGLLMMVCIFSGCHKAPKSESQMRPAPTPEVVPEYIPAPEPPSWEPQQPAQPRSVDVIVSESKSILLDVHFEYDRFDLSSETRRTLVQIADWLMKNPGVKIMIEGHCDERGSNEYNLALGERRAKNCESYLVTLGIDSANLSSISYGEERPIDPGHNEIAWAKNRRCHFKLMLY</sequence>
<dbReference type="InterPro" id="IPR014169">
    <property type="entry name" value="Pal_lipo_C"/>
</dbReference>
<evidence type="ECO:0000256" key="3">
    <source>
        <dbReference type="ARBA" id="ARBA00023136"/>
    </source>
</evidence>
<evidence type="ECO:0000256" key="1">
    <source>
        <dbReference type="ARBA" id="ARBA00022618"/>
    </source>
</evidence>
<comment type="caution">
    <text evidence="10">The sequence shown here is derived from an EMBL/GenBank/DDBJ whole genome shotgun (WGS) entry which is preliminary data.</text>
</comment>
<keyword evidence="7" id="KW-0131">Cell cycle</keyword>
<accession>A0A1F7S6J0</accession>
<evidence type="ECO:0000256" key="8">
    <source>
        <dbReference type="HAMAP-Rule" id="MF_02204"/>
    </source>
</evidence>
<keyword evidence="4 8" id="KW-0564">Palmitate</keyword>
<dbReference type="GO" id="GO:0051301">
    <property type="term" value="P:cell division"/>
    <property type="evidence" value="ECO:0007669"/>
    <property type="project" value="UniProtKB-KW"/>
</dbReference>
<evidence type="ECO:0000256" key="7">
    <source>
        <dbReference type="ARBA" id="ARBA00023306"/>
    </source>
</evidence>
<evidence type="ECO:0000259" key="9">
    <source>
        <dbReference type="PROSITE" id="PS51123"/>
    </source>
</evidence>
<dbReference type="HAMAP" id="MF_02204">
    <property type="entry name" value="Pal"/>
    <property type="match status" value="1"/>
</dbReference>
<organism evidence="10 11">
    <name type="scientific">Candidatus Schekmanbacteria bacterium RBG_13_48_7</name>
    <dbReference type="NCBI Taxonomy" id="1817878"/>
    <lineage>
        <taxon>Bacteria</taxon>
        <taxon>Candidatus Schekmaniibacteriota</taxon>
    </lineage>
</organism>
<comment type="subcellular location">
    <subcellularLocation>
        <location evidence="8">Cell outer membrane</location>
        <topology evidence="8">Lipid-anchor</topology>
    </subcellularLocation>
</comment>
<keyword evidence="3 8" id="KW-0472">Membrane</keyword>
<comment type="similarity">
    <text evidence="8">Belongs to the Pal lipoprotein family.</text>
</comment>
<dbReference type="Gene3D" id="3.30.1330.60">
    <property type="entry name" value="OmpA-like domain"/>
    <property type="match status" value="1"/>
</dbReference>
<evidence type="ECO:0000256" key="4">
    <source>
        <dbReference type="ARBA" id="ARBA00023139"/>
    </source>
</evidence>
<dbReference type="PANTHER" id="PTHR30329:SF21">
    <property type="entry name" value="LIPOPROTEIN YIAD-RELATED"/>
    <property type="match status" value="1"/>
</dbReference>
<keyword evidence="6 8" id="KW-0449">Lipoprotein</keyword>
<keyword evidence="1" id="KW-0132">Cell division</keyword>
<evidence type="ECO:0000313" key="11">
    <source>
        <dbReference type="Proteomes" id="UP000179266"/>
    </source>
</evidence>
<dbReference type="InterPro" id="IPR006665">
    <property type="entry name" value="OmpA-like"/>
</dbReference>
<gene>
    <name evidence="8" type="primary">pal</name>
    <name evidence="10" type="ORF">A2161_05610</name>
</gene>
<dbReference type="PROSITE" id="PS51257">
    <property type="entry name" value="PROKAR_LIPOPROTEIN"/>
    <property type="match status" value="1"/>
</dbReference>
<protein>
    <recommendedName>
        <fullName evidence="8">Peptidoglycan-associated lipoprotein</fullName>
        <shortName evidence="8">PAL</shortName>
    </recommendedName>
</protein>
<evidence type="ECO:0000256" key="5">
    <source>
        <dbReference type="ARBA" id="ARBA00023237"/>
    </source>
</evidence>
<dbReference type="PROSITE" id="PS51123">
    <property type="entry name" value="OMPA_2"/>
    <property type="match status" value="1"/>
</dbReference>
<dbReference type="CDD" id="cd07185">
    <property type="entry name" value="OmpA_C-like"/>
    <property type="match status" value="1"/>
</dbReference>
<dbReference type="Pfam" id="PF00691">
    <property type="entry name" value="OmpA"/>
    <property type="match status" value="1"/>
</dbReference>
<dbReference type="PRINTS" id="PR01021">
    <property type="entry name" value="OMPADOMAIN"/>
</dbReference>
<proteinExistence type="inferred from homology"/>